<dbReference type="EMBL" id="JARTCD010000085">
    <property type="protein sequence ID" value="KAJ8653086.1"/>
    <property type="molecule type" value="Genomic_DNA"/>
</dbReference>
<feature type="signal peptide" evidence="17">
    <location>
        <begin position="1"/>
        <end position="21"/>
    </location>
</feature>
<evidence type="ECO:0000256" key="3">
    <source>
        <dbReference type="ARBA" id="ARBA00012438"/>
    </source>
</evidence>
<keyword evidence="9" id="KW-0067">ATP-binding</keyword>
<keyword evidence="12 16" id="KW-0472">Membrane</keyword>
<dbReference type="InterPro" id="IPR003594">
    <property type="entry name" value="HATPase_dom"/>
</dbReference>
<dbReference type="InterPro" id="IPR036890">
    <property type="entry name" value="HATPase_C_sf"/>
</dbReference>
<dbReference type="PANTHER" id="PTHR45339">
    <property type="entry name" value="HYBRID SIGNAL TRANSDUCTION HISTIDINE KINASE J"/>
    <property type="match status" value="1"/>
</dbReference>
<dbReference type="InterPro" id="IPR000719">
    <property type="entry name" value="Prot_kinase_dom"/>
</dbReference>
<dbReference type="InterPro" id="IPR001245">
    <property type="entry name" value="Ser-Thr/Tyr_kinase_cat_dom"/>
</dbReference>
<dbReference type="CDD" id="cd16922">
    <property type="entry name" value="HATPase_EvgS-ArcB-TorS-like"/>
    <property type="match status" value="1"/>
</dbReference>
<feature type="compositionally biased region" description="Basic and acidic residues" evidence="15">
    <location>
        <begin position="59"/>
        <end position="68"/>
    </location>
</feature>
<dbReference type="SUPFAM" id="SSF57184">
    <property type="entry name" value="Growth factor receptor domain"/>
    <property type="match status" value="1"/>
</dbReference>
<keyword evidence="14" id="KW-0175">Coiled coil</keyword>
<organism evidence="21 22">
    <name type="scientific">Lichtheimia ornata</name>
    <dbReference type="NCBI Taxonomy" id="688661"/>
    <lineage>
        <taxon>Eukaryota</taxon>
        <taxon>Fungi</taxon>
        <taxon>Fungi incertae sedis</taxon>
        <taxon>Mucoromycota</taxon>
        <taxon>Mucoromycotina</taxon>
        <taxon>Mucoromycetes</taxon>
        <taxon>Mucorales</taxon>
        <taxon>Lichtheimiaceae</taxon>
        <taxon>Lichtheimia</taxon>
    </lineage>
</organism>
<feature type="region of interest" description="Disordered" evidence="15">
    <location>
        <begin position="1681"/>
        <end position="1706"/>
    </location>
</feature>
<sequence>MATPSFLIFLFVLALSHLVSSNNNNNDTTPLTYDDDVMVSAMPWADTGIPASSNIALDNKHEQHERQPDIPSCNDKQHASSIQGRRPRIAVISHDSAMASFFHQPEQGARDAAAITDIHVEWNRHLVNTGSKMTKDIQTAVDNRVDGIILTIPNDQVFEATQYALEHDIPVLVFNTGLDYAKRLGLTRVLQDDHEAATMLGRELRDRGYQRPLVIQLGDLDNATFYHRFDSLQTVLDHQAVLLPLHDYNNTAQPLIQVRDTFLSNGTFDSVVSLGGSIGVDIVAGAVLDLLASDSLERIGAAFFDIGGSNMTRLFAEHQDTIGISQLPYYQTALPVFYMYLRIMTGHDVFMNETIKTGPNLITNDTLPYILDNEQTTLVPLNDRTAYVGAVVPNTRGDTYGSGLMAGAGDLARKLNWTIFNQDMGDYLGHPHHLRQELASFAKQGVNGIILQSSDPSVVNYGASITNASELPLAHVGTFFEPIQLSKPMESFIAVDKKKLASSVAQVMIEDKVMSPVCLSERTTSKESDFCHFFYDQFQQQRSTPNLDSNNVVHIINISTPETMDIEFERVLATLHSREYIADAFVTFSEYAFQMINNRVMKGYMSNTTRLYTSADLYDQVQAFLQGRIKAMWSMNLFSMGFLSSLDILFGKTIHHQPWRYTKVSASRITSICPPGQFYRTLSKSLYCLDNANHTQTSLQCHPCPVNTYNNQVDQPACTECPYGTFALPGSIACALCSSDKAGRKNPNCLRYTADKDAARKRLLMGVLIPISIIAFAAVVTAIAWTCRKRIRKQSRLYDQDWMLSYQDLVAPHPTTVLATPPVRSCSAEDIFATATNNTFYDKEKIGSRPAVLQQRGSQRRSTISRMDTPIATTIPRHHHLAAANTNSVSDPDLIMQKEMLGLARPKSQCDESSCHKTQKHMAYTVGSHRNLPVLIKPLGFKRLRVYDDVRKEVALMKEARHANLVELVGLCVESHRTLIVEEYCSKGSLADVLDDTDIDLSWIFRFSLINDLIQGMDFLYNSKFQYHGCLTSHSCMITGKWELKITDYGLTRTRISTLDPLTLSSIRKNYLPLQDSSNTVQPRIVDSYEKLLWLAPETVTILPFDACVAMPTKRSDVYSVGIIMNEIVSREKPFKEYQEQRMSHKAIFRLISSDDLKPRFAQDMDQDGYAVSKINKIIEECLDRDPSMRPSFSSLKQRIKAFDPYGGLDNVVDKMAILLEKYANDMEELVRERTANLQQRTIELEEEKARTQTLLKDLKVAKEAAETAAASKQSFLANMSHEIRTPMNAVIGMSRILMESDLPSDLYECAETIESSGNHLMSLINDVLDYSKIESGNLSLEQNPLDLTFAIESAMKLVSDNFLAKGVLLWYEVEKELPAQVYGDLVRLRQILLNMLSNAFKFTASGYVSVRVCRDPDQAATISKKEGGDEEWVSYLFAIEDTGIGIPMDKADKLFESFSQVDVSTTRRFGGTGLGLTISRQLARMMDGDMWFESIVDEGSTFFFRVKMQKQPKTLTFAEQYKLNDFETHHALVIAQDQTLQTAWKRILNSLGMNDTQCYTFEQAMDILKEEKSTNDDGPTLLLIDVDLEIIDPLGPQPTTSDIALDALQRWFPSPVSTLPAVCIRDRRSHSTENGSHHRHPLNATVARSAVLYKPFKNSSLIHALQDQLGKVSASDSITITEQQQQKQQHLLQPPTSQQNSTLSSQRPLSECLVKVKTLLVDDNPINRKVVARMLSKLNVQPLMAQNGREAYDLVINSAAQGQPIDLIFMDVWMPELNGLEATRMIRETPDTLIGKQPYIIAMTACVMPGDREQCFDAGMNAYISKPIQKDELEATIHTFTQVIPIS</sequence>
<evidence type="ECO:0000256" key="16">
    <source>
        <dbReference type="SAM" id="Phobius"/>
    </source>
</evidence>
<dbReference type="InterPro" id="IPR028082">
    <property type="entry name" value="Peripla_BP_I"/>
</dbReference>
<evidence type="ECO:0000256" key="2">
    <source>
        <dbReference type="ARBA" id="ARBA00004370"/>
    </source>
</evidence>
<dbReference type="CDD" id="cd00082">
    <property type="entry name" value="HisKA"/>
    <property type="match status" value="1"/>
</dbReference>
<evidence type="ECO:0000256" key="6">
    <source>
        <dbReference type="ARBA" id="ARBA00022692"/>
    </source>
</evidence>
<evidence type="ECO:0000256" key="10">
    <source>
        <dbReference type="ARBA" id="ARBA00022989"/>
    </source>
</evidence>
<evidence type="ECO:0000256" key="8">
    <source>
        <dbReference type="ARBA" id="ARBA00022777"/>
    </source>
</evidence>
<dbReference type="InterPro" id="IPR005467">
    <property type="entry name" value="His_kinase_dom"/>
</dbReference>
<evidence type="ECO:0000256" key="1">
    <source>
        <dbReference type="ARBA" id="ARBA00000085"/>
    </source>
</evidence>
<feature type="domain" description="Response regulatory" evidence="20">
    <location>
        <begin position="1718"/>
        <end position="1842"/>
    </location>
</feature>
<comment type="catalytic activity">
    <reaction evidence="1">
        <text>ATP + protein L-histidine = ADP + protein N-phospho-L-histidine.</text>
        <dbReference type="EC" id="2.7.13.3"/>
    </reaction>
</comment>
<dbReference type="Gene3D" id="3.30.565.10">
    <property type="entry name" value="Histidine kinase-like ATPase, C-terminal domain"/>
    <property type="match status" value="1"/>
</dbReference>
<dbReference type="Pfam" id="PF07699">
    <property type="entry name" value="Ephrin_rec_like"/>
    <property type="match status" value="1"/>
</dbReference>
<gene>
    <name evidence="21" type="ORF">O0I10_011227</name>
</gene>
<dbReference type="FunFam" id="1.10.287.130:FF:000004">
    <property type="entry name" value="Ethylene receptor 1"/>
    <property type="match status" value="1"/>
</dbReference>
<keyword evidence="22" id="KW-1185">Reference proteome</keyword>
<dbReference type="SMART" id="SM00388">
    <property type="entry name" value="HisKA"/>
    <property type="match status" value="1"/>
</dbReference>
<keyword evidence="10 16" id="KW-1133">Transmembrane helix</keyword>
<dbReference type="GeneID" id="83218628"/>
<protein>
    <recommendedName>
        <fullName evidence="3">histidine kinase</fullName>
        <ecNumber evidence="3">2.7.13.3</ecNumber>
    </recommendedName>
</protein>
<dbReference type="InterPro" id="IPR001789">
    <property type="entry name" value="Sig_transdc_resp-reg_receiver"/>
</dbReference>
<dbReference type="Pfam" id="PF00072">
    <property type="entry name" value="Response_reg"/>
    <property type="match status" value="1"/>
</dbReference>
<dbReference type="SMART" id="SM00448">
    <property type="entry name" value="REC"/>
    <property type="match status" value="1"/>
</dbReference>
<dbReference type="SUPFAM" id="SSF55874">
    <property type="entry name" value="ATPase domain of HSP90 chaperone/DNA topoisomerase II/histidine kinase"/>
    <property type="match status" value="1"/>
</dbReference>
<evidence type="ECO:0000256" key="7">
    <source>
        <dbReference type="ARBA" id="ARBA00022741"/>
    </source>
</evidence>
<dbReference type="PROSITE" id="PS50109">
    <property type="entry name" value="HIS_KIN"/>
    <property type="match status" value="1"/>
</dbReference>
<evidence type="ECO:0000313" key="21">
    <source>
        <dbReference type="EMBL" id="KAJ8653086.1"/>
    </source>
</evidence>
<evidence type="ECO:0000259" key="20">
    <source>
        <dbReference type="PROSITE" id="PS50110"/>
    </source>
</evidence>
<dbReference type="InterPro" id="IPR011641">
    <property type="entry name" value="Tyr-kin_ephrin_A/B_rcpt-like"/>
</dbReference>
<reference evidence="21 22" key="1">
    <citation type="submission" date="2023-03" db="EMBL/GenBank/DDBJ databases">
        <title>Genome sequence of Lichtheimia ornata CBS 291.66.</title>
        <authorList>
            <person name="Mohabir J.T."/>
            <person name="Shea T.P."/>
            <person name="Kurbessoian T."/>
            <person name="Berby B."/>
            <person name="Fontaine J."/>
            <person name="Livny J."/>
            <person name="Gnirke A."/>
            <person name="Stajich J.E."/>
            <person name="Cuomo C.A."/>
        </authorList>
    </citation>
    <scope>NUCLEOTIDE SEQUENCE [LARGE SCALE GENOMIC DNA]</scope>
    <source>
        <strain evidence="21">CBS 291.66</strain>
    </source>
</reference>
<dbReference type="CDD" id="cd17546">
    <property type="entry name" value="REC_hyHK_CKI1_RcsC-like"/>
    <property type="match status" value="1"/>
</dbReference>
<feature type="coiled-coil region" evidence="14">
    <location>
        <begin position="1213"/>
        <end position="1265"/>
    </location>
</feature>
<evidence type="ECO:0000256" key="14">
    <source>
        <dbReference type="SAM" id="Coils"/>
    </source>
</evidence>
<evidence type="ECO:0000256" key="11">
    <source>
        <dbReference type="ARBA" id="ARBA00023012"/>
    </source>
</evidence>
<dbReference type="PANTHER" id="PTHR45339:SF5">
    <property type="entry name" value="HISTIDINE KINASE"/>
    <property type="match status" value="1"/>
</dbReference>
<keyword evidence="4 13" id="KW-0597">Phosphoprotein</keyword>
<dbReference type="SUPFAM" id="SSF53822">
    <property type="entry name" value="Periplasmic binding protein-like I"/>
    <property type="match status" value="1"/>
</dbReference>
<dbReference type="SUPFAM" id="SSF52172">
    <property type="entry name" value="CheY-like"/>
    <property type="match status" value="1"/>
</dbReference>
<dbReference type="InterPro" id="IPR011006">
    <property type="entry name" value="CheY-like_superfamily"/>
</dbReference>
<feature type="compositionally biased region" description="Polar residues" evidence="15">
    <location>
        <begin position="1695"/>
        <end position="1706"/>
    </location>
</feature>
<evidence type="ECO:0000256" key="15">
    <source>
        <dbReference type="SAM" id="MobiDB-lite"/>
    </source>
</evidence>
<evidence type="ECO:0000256" key="4">
    <source>
        <dbReference type="ARBA" id="ARBA00022553"/>
    </source>
</evidence>
<dbReference type="InterPro" id="IPR036097">
    <property type="entry name" value="HisK_dim/P_sf"/>
</dbReference>
<accession>A0AAD7UU24</accession>
<feature type="modified residue" description="4-aspartylphosphate" evidence="13">
    <location>
        <position position="1772"/>
    </location>
</feature>
<comment type="caution">
    <text evidence="21">The sequence shown here is derived from an EMBL/GenBank/DDBJ whole genome shotgun (WGS) entry which is preliminary data.</text>
</comment>
<keyword evidence="8" id="KW-0418">Kinase</keyword>
<dbReference type="PROSITE" id="PS50110">
    <property type="entry name" value="RESPONSE_REGULATORY"/>
    <property type="match status" value="1"/>
</dbReference>
<keyword evidence="5" id="KW-0808">Transferase</keyword>
<dbReference type="GO" id="GO:0005524">
    <property type="term" value="F:ATP binding"/>
    <property type="evidence" value="ECO:0007669"/>
    <property type="project" value="UniProtKB-KW"/>
</dbReference>
<dbReference type="Proteomes" id="UP001234581">
    <property type="component" value="Unassembled WGS sequence"/>
</dbReference>
<comment type="subcellular location">
    <subcellularLocation>
        <location evidence="2">Membrane</location>
    </subcellularLocation>
</comment>
<feature type="compositionally biased region" description="Low complexity" evidence="15">
    <location>
        <begin position="1684"/>
        <end position="1694"/>
    </location>
</feature>
<dbReference type="SUPFAM" id="SSF56112">
    <property type="entry name" value="Protein kinase-like (PK-like)"/>
    <property type="match status" value="1"/>
</dbReference>
<dbReference type="Gene3D" id="3.40.50.2300">
    <property type="match status" value="3"/>
</dbReference>
<keyword evidence="11" id="KW-0902">Two-component regulatory system</keyword>
<dbReference type="RefSeq" id="XP_058338000.1">
    <property type="nucleotide sequence ID" value="XM_058491197.1"/>
</dbReference>
<keyword evidence="6 16" id="KW-0812">Transmembrane</keyword>
<dbReference type="Gene3D" id="1.10.287.130">
    <property type="match status" value="1"/>
</dbReference>
<evidence type="ECO:0000259" key="18">
    <source>
        <dbReference type="PROSITE" id="PS50011"/>
    </source>
</evidence>
<dbReference type="Pfam" id="PF02518">
    <property type="entry name" value="HATPase_c"/>
    <property type="match status" value="1"/>
</dbReference>
<evidence type="ECO:0000313" key="22">
    <source>
        <dbReference type="Proteomes" id="UP001234581"/>
    </source>
</evidence>
<dbReference type="EC" id="2.7.13.3" evidence="3"/>
<dbReference type="GO" id="GO:0016020">
    <property type="term" value="C:membrane"/>
    <property type="evidence" value="ECO:0007669"/>
    <property type="project" value="UniProtKB-SubCell"/>
</dbReference>
<dbReference type="Pfam" id="PF00512">
    <property type="entry name" value="HisKA"/>
    <property type="match status" value="1"/>
</dbReference>
<dbReference type="InterPro" id="IPR011009">
    <property type="entry name" value="Kinase-like_dom_sf"/>
</dbReference>
<dbReference type="Gene3D" id="2.10.50.10">
    <property type="entry name" value="Tumor Necrosis Factor Receptor, subunit A, domain 2"/>
    <property type="match status" value="1"/>
</dbReference>
<evidence type="ECO:0000256" key="17">
    <source>
        <dbReference type="SAM" id="SignalP"/>
    </source>
</evidence>
<dbReference type="PROSITE" id="PS50011">
    <property type="entry name" value="PROTEIN_KINASE_DOM"/>
    <property type="match status" value="1"/>
</dbReference>
<evidence type="ECO:0000256" key="12">
    <source>
        <dbReference type="ARBA" id="ARBA00023136"/>
    </source>
</evidence>
<keyword evidence="17" id="KW-0732">Signal</keyword>
<keyword evidence="7" id="KW-0547">Nucleotide-binding</keyword>
<feature type="region of interest" description="Disordered" evidence="15">
    <location>
        <begin position="59"/>
        <end position="81"/>
    </location>
</feature>
<dbReference type="SMART" id="SM01411">
    <property type="entry name" value="Ephrin_rec_like"/>
    <property type="match status" value="1"/>
</dbReference>
<evidence type="ECO:0000259" key="19">
    <source>
        <dbReference type="PROSITE" id="PS50109"/>
    </source>
</evidence>
<name>A0AAD7UU24_9FUNG</name>
<evidence type="ECO:0000256" key="9">
    <source>
        <dbReference type="ARBA" id="ARBA00022840"/>
    </source>
</evidence>
<dbReference type="Gene3D" id="1.10.510.10">
    <property type="entry name" value="Transferase(Phosphotransferase) domain 1"/>
    <property type="match status" value="1"/>
</dbReference>
<dbReference type="SUPFAM" id="SSF47384">
    <property type="entry name" value="Homodimeric domain of signal transducing histidine kinase"/>
    <property type="match status" value="1"/>
</dbReference>
<feature type="transmembrane region" description="Helical" evidence="16">
    <location>
        <begin position="631"/>
        <end position="650"/>
    </location>
</feature>
<feature type="domain" description="Histidine kinase" evidence="19">
    <location>
        <begin position="1279"/>
        <end position="1511"/>
    </location>
</feature>
<dbReference type="InterPro" id="IPR025997">
    <property type="entry name" value="SBP_2_dom"/>
</dbReference>
<feature type="transmembrane region" description="Helical" evidence="16">
    <location>
        <begin position="763"/>
        <end position="785"/>
    </location>
</feature>
<dbReference type="FunFam" id="3.30.565.10:FF:000010">
    <property type="entry name" value="Sensor histidine kinase RcsC"/>
    <property type="match status" value="1"/>
</dbReference>
<dbReference type="SMART" id="SM00387">
    <property type="entry name" value="HATPase_c"/>
    <property type="match status" value="1"/>
</dbReference>
<dbReference type="Pfam" id="PF07714">
    <property type="entry name" value="PK_Tyr_Ser-Thr"/>
    <property type="match status" value="1"/>
</dbReference>
<dbReference type="InterPro" id="IPR009030">
    <property type="entry name" value="Growth_fac_rcpt_cys_sf"/>
</dbReference>
<dbReference type="GO" id="GO:0000155">
    <property type="term" value="F:phosphorelay sensor kinase activity"/>
    <property type="evidence" value="ECO:0007669"/>
    <property type="project" value="InterPro"/>
</dbReference>
<dbReference type="PRINTS" id="PR00344">
    <property type="entry name" value="BCTRLSENSOR"/>
</dbReference>
<dbReference type="InterPro" id="IPR003661">
    <property type="entry name" value="HisK_dim/P_dom"/>
</dbReference>
<evidence type="ECO:0000256" key="5">
    <source>
        <dbReference type="ARBA" id="ARBA00022679"/>
    </source>
</evidence>
<dbReference type="InterPro" id="IPR004358">
    <property type="entry name" value="Sig_transdc_His_kin-like_C"/>
</dbReference>
<dbReference type="Pfam" id="PF13407">
    <property type="entry name" value="Peripla_BP_4"/>
    <property type="match status" value="1"/>
</dbReference>
<feature type="chain" id="PRO_5041928296" description="histidine kinase" evidence="17">
    <location>
        <begin position="22"/>
        <end position="1848"/>
    </location>
</feature>
<feature type="domain" description="Protein kinase" evidence="18">
    <location>
        <begin position="901"/>
        <end position="1207"/>
    </location>
</feature>
<evidence type="ECO:0000256" key="13">
    <source>
        <dbReference type="PROSITE-ProRule" id="PRU00169"/>
    </source>
</evidence>
<proteinExistence type="predicted"/>